<dbReference type="GeneID" id="2979048"/>
<dbReference type="RefSeq" id="YP_073595.1">
    <property type="nucleotide sequence ID" value="NC_005902.1"/>
</dbReference>
<accession>Q678C3</accession>
<evidence type="ECO:0000313" key="2">
    <source>
        <dbReference type="Proteomes" id="UP000106699"/>
    </source>
</evidence>
<sequence length="43" mass="5065">MLYAVNDALEVKGLSYVQTNTLNEYIAQRLKNLYLLNFPHVFF</sequence>
<proteinExistence type="predicted"/>
<dbReference type="Proteomes" id="UP000106699">
    <property type="component" value="Segment"/>
</dbReference>
<dbReference type="KEGG" id="vg:2979048"/>
<evidence type="ECO:0000313" key="1">
    <source>
        <dbReference type="EMBL" id="AAU10934.1"/>
    </source>
</evidence>
<dbReference type="EMBL" id="AY380826">
    <property type="protein sequence ID" value="AAU10934.1"/>
    <property type="molecule type" value="Genomic_DNA"/>
</dbReference>
<keyword evidence="2" id="KW-1185">Reference proteome</keyword>
<organism evidence="1 2">
    <name type="scientific">lymphocystis disease virus-China</name>
    <dbReference type="NCBI Taxonomy" id="256729"/>
    <lineage>
        <taxon>Viruses</taxon>
        <taxon>Varidnaviria</taxon>
        <taxon>Bamfordvirae</taxon>
        <taxon>Nucleocytoviricota</taxon>
        <taxon>Megaviricetes</taxon>
        <taxon>Pimascovirales</taxon>
        <taxon>Pimascovirales incertae sedis</taxon>
        <taxon>Iridoviridae</taxon>
        <taxon>Alphairidovirinae</taxon>
        <taxon>Lymphocystivirus</taxon>
        <taxon>Lymphocystivirus paralichthys1</taxon>
        <taxon>Lymphocystis disease virus 2</taxon>
    </lineage>
</organism>
<protein>
    <submittedName>
        <fullName evidence="1">Uncharacterized protein</fullName>
    </submittedName>
</protein>
<name>Q678C3_9VIRU</name>
<reference evidence="1 2" key="1">
    <citation type="journal article" date="2004" name="J. Virol.">
        <title>Complete genome sequence of lymphocystis disease virus isolated from China.</title>
        <authorList>
            <person name="Zhang Q.Y."/>
            <person name="Xiao F."/>
            <person name="Xie J."/>
            <person name="Li Z.Q."/>
            <person name="Gui J.F."/>
        </authorList>
    </citation>
    <scope>NUCLEOTIDE SEQUENCE [LARGE SCALE GENOMIC DNA]</scope>
</reference>